<comment type="PTM">
    <text evidence="1">Topaquinone (TPQ) is generated by copper-dependent autoxidation of a specific tyrosyl residue.</text>
</comment>
<gene>
    <name evidence="3" type="ORF">SNE40_005070</name>
</gene>
<dbReference type="GO" id="GO:0048038">
    <property type="term" value="F:quinone binding"/>
    <property type="evidence" value="ECO:0007669"/>
    <property type="project" value="InterPro"/>
</dbReference>
<organism evidence="3 4">
    <name type="scientific">Patella caerulea</name>
    <name type="common">Rayed Mediterranean limpet</name>
    <dbReference type="NCBI Taxonomy" id="87958"/>
    <lineage>
        <taxon>Eukaryota</taxon>
        <taxon>Metazoa</taxon>
        <taxon>Spiralia</taxon>
        <taxon>Lophotrochozoa</taxon>
        <taxon>Mollusca</taxon>
        <taxon>Gastropoda</taxon>
        <taxon>Patellogastropoda</taxon>
        <taxon>Patelloidea</taxon>
        <taxon>Patellidae</taxon>
        <taxon>Patella</taxon>
    </lineage>
</organism>
<accession>A0AAN8K609</accession>
<dbReference type="Gene3D" id="2.70.98.20">
    <property type="entry name" value="Copper amine oxidase, catalytic domain"/>
    <property type="match status" value="1"/>
</dbReference>
<keyword evidence="1" id="KW-0801">TPQ</keyword>
<dbReference type="PANTHER" id="PTHR10638:SF20">
    <property type="entry name" value="AMINE OXIDASE"/>
    <property type="match status" value="1"/>
</dbReference>
<name>A0AAN8K609_PATCE</name>
<dbReference type="GO" id="GO:0005507">
    <property type="term" value="F:copper ion binding"/>
    <property type="evidence" value="ECO:0007669"/>
    <property type="project" value="InterPro"/>
</dbReference>
<keyword evidence="1" id="KW-0560">Oxidoreductase</keyword>
<comment type="cofactor">
    <cofactor evidence="1">
        <name>Cu cation</name>
        <dbReference type="ChEBI" id="CHEBI:23378"/>
    </cofactor>
    <text evidence="1">Contains 1 topaquinone per subunit.</text>
</comment>
<dbReference type="GO" id="GO:0005886">
    <property type="term" value="C:plasma membrane"/>
    <property type="evidence" value="ECO:0007669"/>
    <property type="project" value="TreeGrafter"/>
</dbReference>
<protein>
    <recommendedName>
        <fullName evidence="1">Amine oxidase</fullName>
        <ecNumber evidence="1">1.4.3.-</ecNumber>
    </recommendedName>
</protein>
<keyword evidence="1" id="KW-0479">Metal-binding</keyword>
<dbReference type="EMBL" id="JAZGQO010000003">
    <property type="protein sequence ID" value="KAK6189017.1"/>
    <property type="molecule type" value="Genomic_DNA"/>
</dbReference>
<comment type="caution">
    <text evidence="3">The sequence shown here is derived from an EMBL/GenBank/DDBJ whole genome shotgun (WGS) entry which is preliminary data.</text>
</comment>
<sequence>MSSLTGPQLYNIMYGKDRIAYEVRLQEIAVFYSGANLADRFTDFVDSGVVLGIHAKSLVPGGDCSETATFIPATFLSELTEEHHTNQRAFCLFEQHTGVP</sequence>
<proteinExistence type="inferred from homology"/>
<dbReference type="InterPro" id="IPR015798">
    <property type="entry name" value="Cu_amine_oxidase_C"/>
</dbReference>
<keyword evidence="4" id="KW-1185">Reference proteome</keyword>
<dbReference type="Pfam" id="PF01179">
    <property type="entry name" value="Cu_amine_oxid"/>
    <property type="match status" value="1"/>
</dbReference>
<dbReference type="InterPro" id="IPR000269">
    <property type="entry name" value="Cu_amine_oxidase"/>
</dbReference>
<evidence type="ECO:0000313" key="4">
    <source>
        <dbReference type="Proteomes" id="UP001347796"/>
    </source>
</evidence>
<dbReference type="GO" id="GO:0008131">
    <property type="term" value="F:primary methylamine oxidase activity"/>
    <property type="evidence" value="ECO:0007669"/>
    <property type="project" value="InterPro"/>
</dbReference>
<dbReference type="SUPFAM" id="SSF49998">
    <property type="entry name" value="Amine oxidase catalytic domain"/>
    <property type="match status" value="1"/>
</dbReference>
<dbReference type="GO" id="GO:0009308">
    <property type="term" value="P:amine metabolic process"/>
    <property type="evidence" value="ECO:0007669"/>
    <property type="project" value="UniProtKB-UniRule"/>
</dbReference>
<dbReference type="AlphaFoldDB" id="A0AAN8K609"/>
<dbReference type="InterPro" id="IPR036460">
    <property type="entry name" value="Cu_amine_oxidase_C_sf"/>
</dbReference>
<evidence type="ECO:0000313" key="3">
    <source>
        <dbReference type="EMBL" id="KAK6189017.1"/>
    </source>
</evidence>
<reference evidence="3 4" key="1">
    <citation type="submission" date="2024-01" db="EMBL/GenBank/DDBJ databases">
        <title>The genome of the rayed Mediterranean limpet Patella caerulea (Linnaeus, 1758).</title>
        <authorList>
            <person name="Anh-Thu Weber A."/>
            <person name="Halstead-Nussloch G."/>
        </authorList>
    </citation>
    <scope>NUCLEOTIDE SEQUENCE [LARGE SCALE GENOMIC DNA]</scope>
    <source>
        <strain evidence="3">AATW-2023a</strain>
        <tissue evidence="3">Whole specimen</tissue>
    </source>
</reference>
<comment type="similarity">
    <text evidence="1">Belongs to the copper/topaquinone oxidase family.</text>
</comment>
<dbReference type="Proteomes" id="UP001347796">
    <property type="component" value="Unassembled WGS sequence"/>
</dbReference>
<dbReference type="PRINTS" id="PR00766">
    <property type="entry name" value="CUDAOXIDASE"/>
</dbReference>
<feature type="domain" description="Copper amine oxidase catalytic" evidence="2">
    <location>
        <begin position="4"/>
        <end position="99"/>
    </location>
</feature>
<evidence type="ECO:0000259" key="2">
    <source>
        <dbReference type="Pfam" id="PF01179"/>
    </source>
</evidence>
<dbReference type="PANTHER" id="PTHR10638">
    <property type="entry name" value="COPPER AMINE OXIDASE"/>
    <property type="match status" value="1"/>
</dbReference>
<dbReference type="EC" id="1.4.3.-" evidence="1"/>
<evidence type="ECO:0000256" key="1">
    <source>
        <dbReference type="RuleBase" id="RU000672"/>
    </source>
</evidence>
<keyword evidence="1" id="KW-0186">Copper</keyword>